<dbReference type="EMBL" id="MFEH01000001">
    <property type="protein sequence ID" value="OGE74202.1"/>
    <property type="molecule type" value="Genomic_DNA"/>
</dbReference>
<reference evidence="3 4" key="1">
    <citation type="journal article" date="2016" name="Nat. Commun.">
        <title>Thousands of microbial genomes shed light on interconnected biogeochemical processes in an aquifer system.</title>
        <authorList>
            <person name="Anantharaman K."/>
            <person name="Brown C.T."/>
            <person name="Hug L.A."/>
            <person name="Sharon I."/>
            <person name="Castelle C.J."/>
            <person name="Probst A.J."/>
            <person name="Thomas B.C."/>
            <person name="Singh A."/>
            <person name="Wilkins M.J."/>
            <person name="Karaoz U."/>
            <person name="Brodie E.L."/>
            <person name="Williams K.H."/>
            <person name="Hubbard S.S."/>
            <person name="Banfield J.F."/>
        </authorList>
    </citation>
    <scope>NUCLEOTIDE SEQUENCE [LARGE SCALE GENOMIC DNA]</scope>
</reference>
<proteinExistence type="predicted"/>
<keyword evidence="1" id="KW-1133">Transmembrane helix</keyword>
<gene>
    <name evidence="3" type="ORF">A2717_01485</name>
</gene>
<name>A0A1F5N9G9_9BACT</name>
<accession>A0A1F5N9G9</accession>
<feature type="domain" description="PEGA" evidence="2">
    <location>
        <begin position="47"/>
        <end position="110"/>
    </location>
</feature>
<keyword evidence="1" id="KW-0812">Transmembrane</keyword>
<keyword evidence="1" id="KW-0472">Membrane</keyword>
<feature type="transmembrane region" description="Helical" evidence="1">
    <location>
        <begin position="12"/>
        <end position="31"/>
    </location>
</feature>
<evidence type="ECO:0000259" key="2">
    <source>
        <dbReference type="Pfam" id="PF08308"/>
    </source>
</evidence>
<dbReference type="InterPro" id="IPR013229">
    <property type="entry name" value="PEGA"/>
</dbReference>
<dbReference type="STRING" id="1817821.A2717_01485"/>
<comment type="caution">
    <text evidence="3">The sequence shown here is derived from an EMBL/GenBank/DDBJ whole genome shotgun (WGS) entry which is preliminary data.</text>
</comment>
<dbReference type="Proteomes" id="UP000177610">
    <property type="component" value="Unassembled WGS sequence"/>
</dbReference>
<evidence type="ECO:0000256" key="1">
    <source>
        <dbReference type="SAM" id="Phobius"/>
    </source>
</evidence>
<organism evidence="3 4">
    <name type="scientific">Candidatus Doudnabacteria bacterium RIFCSPHIGHO2_01_FULL_41_86</name>
    <dbReference type="NCBI Taxonomy" id="1817821"/>
    <lineage>
        <taxon>Bacteria</taxon>
        <taxon>Candidatus Doudnaibacteriota</taxon>
    </lineage>
</organism>
<evidence type="ECO:0000313" key="4">
    <source>
        <dbReference type="Proteomes" id="UP000177610"/>
    </source>
</evidence>
<protein>
    <recommendedName>
        <fullName evidence="2">PEGA domain-containing protein</fullName>
    </recommendedName>
</protein>
<dbReference type="Pfam" id="PF08308">
    <property type="entry name" value="PEGA"/>
    <property type="match status" value="1"/>
</dbReference>
<sequence>MLVMRLRNRFLLVGSGVVVFVLITPILVLYARGFKIDWENKSIVKTGALVIKTEPNKADIYLNNEKIDQTTPVNIRFLPPKDYDIRIEKDGYQPWMKRLNVRSQLVTWANNDREFITLFLKNPTLLDHIDTDEAEKLFKVEDDLNPEELQKILIDLNISVPNFTTQKIIRTENQIYLILDDTLYFLNDSLEKIYSPVNFANWNNETRQLLYSNTNEIYLYQADGNNSDLILRSITPIQIPILNPETGYLFYQNENKIKAVELDSRDLRNNYTILNSSDDYRISEDGTKLYTKNELEIKSYQIR</sequence>
<evidence type="ECO:0000313" key="3">
    <source>
        <dbReference type="EMBL" id="OGE74202.1"/>
    </source>
</evidence>
<dbReference type="SUPFAM" id="SSF82171">
    <property type="entry name" value="DPP6 N-terminal domain-like"/>
    <property type="match status" value="1"/>
</dbReference>
<dbReference type="AlphaFoldDB" id="A0A1F5N9G9"/>